<feature type="region of interest" description="Disordered" evidence="1">
    <location>
        <begin position="424"/>
        <end position="523"/>
    </location>
</feature>
<comment type="caution">
    <text evidence="2">The sequence shown here is derived from an EMBL/GenBank/DDBJ whole genome shotgun (WGS) entry which is preliminary data.</text>
</comment>
<keyword evidence="3" id="KW-1185">Reference proteome</keyword>
<sequence length="523" mass="58301">MSLSLDTIITVASIVRGAVDLYNRIDDWPDQMKKLGRRMKNLNVYLTELEELVAEKPKSAFARLLSTQKRDLGILLQDIRRVTERIKDLFHKWENDIGPLGVQFRFKTLTQAYFVLGSSSDKIAALIEEVNEHLQGIRDWLTLLGLKAALLIGEQQNAKVPPAPALGKPVKALAGEKNGDKDKRKPSPSPSPAPPRRDIRIVFVDPANLARSVVGEALCKLMREWTKLSQGDWRIQTIHSGGLLVKDKTDIPEIEGLKRDVAGGLNPINLALDAVFDNKAFDFPAKKDVHIAMLKKRSNGIKKDIFKKYDFILVFASRDHDNLLKVRSALIEKEGPQEVTARGKGRILHLGSYLTLDGIPREIEDPRTAGKEPRVTRADWNWKAAQIKVAIKEFLKQEVQWKQPPQKAWEAKLDTVVLLKQDVKHNQPPPKVGQKQVPEKEHSGKKDKIGQKNHVVKKDEAGPGGNGKGHPKADAKKEAEGKGPNTKNHVDEILEKAADKKSAQKKAVLPKTAKKKAAETKAG</sequence>
<proteinExistence type="predicted"/>
<protein>
    <submittedName>
        <fullName evidence="2">Uncharacterized protein</fullName>
    </submittedName>
</protein>
<accession>A0AA38RND9</accession>
<reference evidence="2" key="1">
    <citation type="submission" date="2022-07" db="EMBL/GenBank/DDBJ databases">
        <title>Fungi with potential for degradation of polypropylene.</title>
        <authorList>
            <person name="Gostincar C."/>
        </authorList>
    </citation>
    <scope>NUCLEOTIDE SEQUENCE</scope>
    <source>
        <strain evidence="2">EXF-13287</strain>
    </source>
</reference>
<dbReference type="Proteomes" id="UP001174691">
    <property type="component" value="Unassembled WGS sequence"/>
</dbReference>
<feature type="region of interest" description="Disordered" evidence="1">
    <location>
        <begin position="162"/>
        <end position="197"/>
    </location>
</feature>
<feature type="compositionally biased region" description="Basic and acidic residues" evidence="1">
    <location>
        <begin position="488"/>
        <end position="502"/>
    </location>
</feature>
<evidence type="ECO:0000256" key="1">
    <source>
        <dbReference type="SAM" id="MobiDB-lite"/>
    </source>
</evidence>
<dbReference type="AlphaFoldDB" id="A0AA38RND9"/>
<evidence type="ECO:0000313" key="3">
    <source>
        <dbReference type="Proteomes" id="UP001174691"/>
    </source>
</evidence>
<evidence type="ECO:0000313" key="2">
    <source>
        <dbReference type="EMBL" id="KAJ9151476.1"/>
    </source>
</evidence>
<dbReference type="Gene3D" id="3.40.50.2300">
    <property type="match status" value="1"/>
</dbReference>
<feature type="compositionally biased region" description="Basic and acidic residues" evidence="1">
    <location>
        <begin position="471"/>
        <end position="481"/>
    </location>
</feature>
<gene>
    <name evidence="2" type="ORF">NKR19_g4906</name>
</gene>
<organism evidence="2 3">
    <name type="scientific">Coniochaeta hoffmannii</name>
    <dbReference type="NCBI Taxonomy" id="91930"/>
    <lineage>
        <taxon>Eukaryota</taxon>
        <taxon>Fungi</taxon>
        <taxon>Dikarya</taxon>
        <taxon>Ascomycota</taxon>
        <taxon>Pezizomycotina</taxon>
        <taxon>Sordariomycetes</taxon>
        <taxon>Sordariomycetidae</taxon>
        <taxon>Coniochaetales</taxon>
        <taxon>Coniochaetaceae</taxon>
        <taxon>Coniochaeta</taxon>
    </lineage>
</organism>
<dbReference type="EMBL" id="JANBVN010000064">
    <property type="protein sequence ID" value="KAJ9151476.1"/>
    <property type="molecule type" value="Genomic_DNA"/>
</dbReference>
<name>A0AA38RND9_9PEZI</name>
<feature type="compositionally biased region" description="Basic and acidic residues" evidence="1">
    <location>
        <begin position="437"/>
        <end position="461"/>
    </location>
</feature>